<dbReference type="GO" id="GO:0005886">
    <property type="term" value="C:plasma membrane"/>
    <property type="evidence" value="ECO:0007669"/>
    <property type="project" value="TreeGrafter"/>
</dbReference>
<name>A0AAD7RGV1_9TELE</name>
<sequence>MTPRMLIAVAILLHLLPCVTAEWNHEVEFEQSPAMSARPGEARELKCNHSEGSYHNMYWYRQAGHGRALVLIGSGHSKGEPTYEAQFKARFRLTREGVRTGSLHISSLTVEDTAVAGSQAFRPQRIMCHTVRPLLLLSIASMVQSSADIVQSERDVFGALGGAASVPCSVDGMGSFTMCWYRQHHWGGVVEFILDETGEVYGRSFGGRFTVTHRPSANQFTLHIEQLQLSDSAEYYCTTGHRAAQL</sequence>
<evidence type="ECO:0000256" key="2">
    <source>
        <dbReference type="ARBA" id="ARBA00022859"/>
    </source>
</evidence>
<feature type="domain" description="Ig-like" evidence="4">
    <location>
        <begin position="133"/>
        <end position="246"/>
    </location>
</feature>
<dbReference type="AlphaFoldDB" id="A0AAD7RGV1"/>
<dbReference type="InterPro" id="IPR050413">
    <property type="entry name" value="TCR_beta_variable"/>
</dbReference>
<evidence type="ECO:0000313" key="5">
    <source>
        <dbReference type="EMBL" id="KAJ8383870.1"/>
    </source>
</evidence>
<reference evidence="5" key="1">
    <citation type="journal article" date="2023" name="Science">
        <title>Genome structures resolve the early diversification of teleost fishes.</title>
        <authorList>
            <person name="Parey E."/>
            <person name="Louis A."/>
            <person name="Montfort J."/>
            <person name="Bouchez O."/>
            <person name="Roques C."/>
            <person name="Iampietro C."/>
            <person name="Lluch J."/>
            <person name="Castinel A."/>
            <person name="Donnadieu C."/>
            <person name="Desvignes T."/>
            <person name="Floi Bucao C."/>
            <person name="Jouanno E."/>
            <person name="Wen M."/>
            <person name="Mejri S."/>
            <person name="Dirks R."/>
            <person name="Jansen H."/>
            <person name="Henkel C."/>
            <person name="Chen W.J."/>
            <person name="Zahm M."/>
            <person name="Cabau C."/>
            <person name="Klopp C."/>
            <person name="Thompson A.W."/>
            <person name="Robinson-Rechavi M."/>
            <person name="Braasch I."/>
            <person name="Lecointre G."/>
            <person name="Bobe J."/>
            <person name="Postlethwait J.H."/>
            <person name="Berthelot C."/>
            <person name="Roest Crollius H."/>
            <person name="Guiguen Y."/>
        </authorList>
    </citation>
    <scope>NUCLEOTIDE SEQUENCE</scope>
    <source>
        <strain evidence="5">NC1722</strain>
    </source>
</reference>
<comment type="caution">
    <text evidence="5">The sequence shown here is derived from an EMBL/GenBank/DDBJ whole genome shotgun (WGS) entry which is preliminary data.</text>
</comment>
<organism evidence="5 6">
    <name type="scientific">Aldrovandia affinis</name>
    <dbReference type="NCBI Taxonomy" id="143900"/>
    <lineage>
        <taxon>Eukaryota</taxon>
        <taxon>Metazoa</taxon>
        <taxon>Chordata</taxon>
        <taxon>Craniata</taxon>
        <taxon>Vertebrata</taxon>
        <taxon>Euteleostomi</taxon>
        <taxon>Actinopterygii</taxon>
        <taxon>Neopterygii</taxon>
        <taxon>Teleostei</taxon>
        <taxon>Notacanthiformes</taxon>
        <taxon>Halosauridae</taxon>
        <taxon>Aldrovandia</taxon>
    </lineage>
</organism>
<dbReference type="InterPro" id="IPR013106">
    <property type="entry name" value="Ig_V-set"/>
</dbReference>
<keyword evidence="2" id="KW-0391">Immunity</keyword>
<dbReference type="PANTHER" id="PTHR23268:SF28">
    <property type="entry name" value="T CELL RECEPTOR BETA VARIABLE 19"/>
    <property type="match status" value="1"/>
</dbReference>
<dbReference type="SUPFAM" id="SSF48726">
    <property type="entry name" value="Immunoglobulin"/>
    <property type="match status" value="2"/>
</dbReference>
<dbReference type="Pfam" id="PF07686">
    <property type="entry name" value="V-set"/>
    <property type="match status" value="2"/>
</dbReference>
<dbReference type="PROSITE" id="PS50835">
    <property type="entry name" value="IG_LIKE"/>
    <property type="match status" value="1"/>
</dbReference>
<dbReference type="EMBL" id="JAINUG010000284">
    <property type="protein sequence ID" value="KAJ8383870.1"/>
    <property type="molecule type" value="Genomic_DNA"/>
</dbReference>
<proteinExistence type="predicted"/>
<accession>A0AAD7RGV1</accession>
<dbReference type="SMART" id="SM00406">
    <property type="entry name" value="IGv"/>
    <property type="match status" value="2"/>
</dbReference>
<dbReference type="PANTHER" id="PTHR23268">
    <property type="entry name" value="T-CELL RECEPTOR BETA CHAIN"/>
    <property type="match status" value="1"/>
</dbReference>
<dbReference type="InterPro" id="IPR007110">
    <property type="entry name" value="Ig-like_dom"/>
</dbReference>
<gene>
    <name evidence="5" type="ORF">AAFF_G00214400</name>
</gene>
<feature type="signal peptide" evidence="3">
    <location>
        <begin position="1"/>
        <end position="21"/>
    </location>
</feature>
<dbReference type="Proteomes" id="UP001221898">
    <property type="component" value="Unassembled WGS sequence"/>
</dbReference>
<dbReference type="CDD" id="cd00099">
    <property type="entry name" value="IgV"/>
    <property type="match status" value="2"/>
</dbReference>
<evidence type="ECO:0000313" key="6">
    <source>
        <dbReference type="Proteomes" id="UP001221898"/>
    </source>
</evidence>
<keyword evidence="1 3" id="KW-0732">Signal</keyword>
<evidence type="ECO:0000256" key="3">
    <source>
        <dbReference type="SAM" id="SignalP"/>
    </source>
</evidence>
<dbReference type="InterPro" id="IPR036179">
    <property type="entry name" value="Ig-like_dom_sf"/>
</dbReference>
<evidence type="ECO:0000256" key="1">
    <source>
        <dbReference type="ARBA" id="ARBA00022729"/>
    </source>
</evidence>
<keyword evidence="6" id="KW-1185">Reference proteome</keyword>
<dbReference type="GO" id="GO:0007166">
    <property type="term" value="P:cell surface receptor signaling pathway"/>
    <property type="evidence" value="ECO:0007669"/>
    <property type="project" value="TreeGrafter"/>
</dbReference>
<dbReference type="InterPro" id="IPR013783">
    <property type="entry name" value="Ig-like_fold"/>
</dbReference>
<evidence type="ECO:0000259" key="4">
    <source>
        <dbReference type="PROSITE" id="PS50835"/>
    </source>
</evidence>
<protein>
    <recommendedName>
        <fullName evidence="4">Ig-like domain-containing protein</fullName>
    </recommendedName>
</protein>
<dbReference type="Gene3D" id="2.60.40.10">
    <property type="entry name" value="Immunoglobulins"/>
    <property type="match status" value="2"/>
</dbReference>
<dbReference type="GO" id="GO:0002376">
    <property type="term" value="P:immune system process"/>
    <property type="evidence" value="ECO:0007669"/>
    <property type="project" value="UniProtKB-KW"/>
</dbReference>
<feature type="chain" id="PRO_5042093190" description="Ig-like domain-containing protein" evidence="3">
    <location>
        <begin position="22"/>
        <end position="246"/>
    </location>
</feature>